<evidence type="ECO:0000259" key="7">
    <source>
        <dbReference type="Pfam" id="PF00884"/>
    </source>
</evidence>
<dbReference type="GO" id="GO:0004065">
    <property type="term" value="F:arylsulfatase activity"/>
    <property type="evidence" value="ECO:0007669"/>
    <property type="project" value="TreeGrafter"/>
</dbReference>
<sequence length="512" mass="57369">MIAIKPHTPPASRFRLAGWVVLLGLAWIGWTGTSRPAIAAPEPTKGMNPRPNVLLLFADDQRTDTISAWGNPAIQTPTLDRLVAKGMSFRNNYCFGSNSGAVCVPSRAMLLSGRTWLNVDSTLPSGVTLLPELLRQQGYATFMTGKWHNGQASCIRAFPNAQSVFLGGMNDHTKMPIVDIRNGMVTNKRIAARFSSETFADEAIRFISAQKGTQPFFCYVPFTAPHDPRNPPLDYREMYYRKRPSLPANFLPVHPFNNGMMKNLRDENLAGYPRDPKVIVEQLCEYYGLVSHLDAQIARILEALERSGQAKNTIIIYTADHGLAMGSHGLLGKQSLYEHSMKSPLIITGPGIPAGKSTDAMTYLFDLFPTICGLTETPIPDTVRQELGGDSLQPILSGEKSQIRDSIFLPFSALMRSVRDERWKWIVYPQINHSQLFDLKNDPNEITNLAEKPEHADTVKRLTTLMQQWQARVGDQQPLKSANPAPKTISFDGFLRKPDQWQPKWIVDKYFR</sequence>
<evidence type="ECO:0000256" key="1">
    <source>
        <dbReference type="ARBA" id="ARBA00001913"/>
    </source>
</evidence>
<dbReference type="RefSeq" id="WP_197740801.1">
    <property type="nucleotide sequence ID" value="NZ_LR593887.1"/>
</dbReference>
<dbReference type="GO" id="GO:0046872">
    <property type="term" value="F:metal ion binding"/>
    <property type="evidence" value="ECO:0007669"/>
    <property type="project" value="UniProtKB-KW"/>
</dbReference>
<dbReference type="InterPro" id="IPR017850">
    <property type="entry name" value="Alkaline_phosphatase_core_sf"/>
</dbReference>
<dbReference type="AlphaFoldDB" id="A0A6C2YVZ8"/>
<evidence type="ECO:0000256" key="6">
    <source>
        <dbReference type="ARBA" id="ARBA00022837"/>
    </source>
</evidence>
<dbReference type="EMBL" id="LR593887">
    <property type="protein sequence ID" value="VTS08478.1"/>
    <property type="molecule type" value="Genomic_DNA"/>
</dbReference>
<dbReference type="PANTHER" id="PTHR42693">
    <property type="entry name" value="ARYLSULFATASE FAMILY MEMBER"/>
    <property type="match status" value="1"/>
</dbReference>
<feature type="domain" description="Sulfatase N-terminal" evidence="7">
    <location>
        <begin position="51"/>
        <end position="375"/>
    </location>
</feature>
<comment type="similarity">
    <text evidence="2">Belongs to the sulfatase family.</text>
</comment>
<dbReference type="InterPro" id="IPR050738">
    <property type="entry name" value="Sulfatase"/>
</dbReference>
<dbReference type="InParanoid" id="A0A6C2YVZ8"/>
<keyword evidence="5" id="KW-0378">Hydrolase</keyword>
<keyword evidence="6" id="KW-0106">Calcium</keyword>
<dbReference type="PANTHER" id="PTHR42693:SF42">
    <property type="entry name" value="ARYLSULFATASE G"/>
    <property type="match status" value="1"/>
</dbReference>
<evidence type="ECO:0000256" key="5">
    <source>
        <dbReference type="ARBA" id="ARBA00022801"/>
    </source>
</evidence>
<evidence type="ECO:0000256" key="3">
    <source>
        <dbReference type="ARBA" id="ARBA00022723"/>
    </source>
</evidence>
<accession>A0A6C2YVZ8</accession>
<name>A0A6C2YVZ8_9BACT</name>
<dbReference type="EMBL" id="LR586016">
    <property type="protein sequence ID" value="VIP05561.1"/>
    <property type="molecule type" value="Genomic_DNA"/>
</dbReference>
<evidence type="ECO:0000313" key="8">
    <source>
        <dbReference type="EMBL" id="VIP05561.1"/>
    </source>
</evidence>
<dbReference type="InterPro" id="IPR000917">
    <property type="entry name" value="Sulfatase_N"/>
</dbReference>
<organism evidence="8">
    <name type="scientific">Tuwongella immobilis</name>
    <dbReference type="NCBI Taxonomy" id="692036"/>
    <lineage>
        <taxon>Bacteria</taxon>
        <taxon>Pseudomonadati</taxon>
        <taxon>Planctomycetota</taxon>
        <taxon>Planctomycetia</taxon>
        <taxon>Gemmatales</taxon>
        <taxon>Gemmataceae</taxon>
        <taxon>Tuwongella</taxon>
    </lineage>
</organism>
<keyword evidence="9" id="KW-1185">Reference proteome</keyword>
<evidence type="ECO:0000256" key="4">
    <source>
        <dbReference type="ARBA" id="ARBA00022729"/>
    </source>
</evidence>
<evidence type="ECO:0000256" key="2">
    <source>
        <dbReference type="ARBA" id="ARBA00008779"/>
    </source>
</evidence>
<dbReference type="Proteomes" id="UP000464378">
    <property type="component" value="Chromosome"/>
</dbReference>
<dbReference type="Pfam" id="PF00884">
    <property type="entry name" value="Sulfatase"/>
    <property type="match status" value="1"/>
</dbReference>
<reference evidence="8" key="1">
    <citation type="submission" date="2019-04" db="EMBL/GenBank/DDBJ databases">
        <authorList>
            <consortium name="Science for Life Laboratories"/>
        </authorList>
    </citation>
    <scope>NUCLEOTIDE SEQUENCE</scope>
    <source>
        <strain evidence="8">MBLW1</strain>
    </source>
</reference>
<gene>
    <name evidence="8" type="ORF">GMBLW1_36320</name>
</gene>
<dbReference type="Gene3D" id="3.40.720.10">
    <property type="entry name" value="Alkaline Phosphatase, subunit A"/>
    <property type="match status" value="1"/>
</dbReference>
<proteinExistence type="inferred from homology"/>
<evidence type="ECO:0000313" key="9">
    <source>
        <dbReference type="Proteomes" id="UP000464378"/>
    </source>
</evidence>
<keyword evidence="4" id="KW-0732">Signal</keyword>
<dbReference type="KEGG" id="tim:GMBLW1_36320"/>
<dbReference type="SUPFAM" id="SSF53649">
    <property type="entry name" value="Alkaline phosphatase-like"/>
    <property type="match status" value="1"/>
</dbReference>
<dbReference type="CDD" id="cd16155">
    <property type="entry name" value="sulfatase_like"/>
    <property type="match status" value="1"/>
</dbReference>
<comment type="cofactor">
    <cofactor evidence="1">
        <name>Ca(2+)</name>
        <dbReference type="ChEBI" id="CHEBI:29108"/>
    </cofactor>
</comment>
<protein>
    <recommendedName>
        <fullName evidence="7">Sulfatase N-terminal domain-containing protein</fullName>
    </recommendedName>
</protein>
<keyword evidence="3" id="KW-0479">Metal-binding</keyword>